<feature type="region of interest" description="Disordered" evidence="1">
    <location>
        <begin position="47"/>
        <end position="115"/>
    </location>
</feature>
<proteinExistence type="predicted"/>
<feature type="compositionally biased region" description="Basic and acidic residues" evidence="1">
    <location>
        <begin position="89"/>
        <end position="105"/>
    </location>
</feature>
<evidence type="ECO:0000256" key="1">
    <source>
        <dbReference type="SAM" id="MobiDB-lite"/>
    </source>
</evidence>
<keyword evidence="3" id="KW-1185">Reference proteome</keyword>
<dbReference type="AlphaFoldDB" id="A0A0M3IYV5"/>
<accession>A0A0M3IYV5</accession>
<name>A0A0M3IYV5_ANISI</name>
<dbReference type="EMBL" id="UYRR01000180">
    <property type="protein sequence ID" value="VDK17608.1"/>
    <property type="molecule type" value="Genomic_DNA"/>
</dbReference>
<dbReference type="WBParaSite" id="ASIM_0000043401-mRNA-1">
    <property type="protein sequence ID" value="ASIM_0000043401-mRNA-1"/>
    <property type="gene ID" value="ASIM_0000043401"/>
</dbReference>
<dbReference type="Proteomes" id="UP000267096">
    <property type="component" value="Unassembled WGS sequence"/>
</dbReference>
<evidence type="ECO:0000313" key="3">
    <source>
        <dbReference type="Proteomes" id="UP000267096"/>
    </source>
</evidence>
<evidence type="ECO:0000313" key="4">
    <source>
        <dbReference type="WBParaSite" id="ASIM_0000043401-mRNA-1"/>
    </source>
</evidence>
<sequence length="115" mass="13124">MYKERCETSDEQYRRLLVQFERETTLQNERAREYEQLASRVRELSASLTPELRRSSTSCRQSHIPVPLADSNSDSKTVTIGSLPSPDISLRETNERKGEAEKGNGTEDNNFDDNG</sequence>
<gene>
    <name evidence="2" type="ORF">ASIM_LOCUS338</name>
</gene>
<organism evidence="4">
    <name type="scientific">Anisakis simplex</name>
    <name type="common">Herring worm</name>
    <dbReference type="NCBI Taxonomy" id="6269"/>
    <lineage>
        <taxon>Eukaryota</taxon>
        <taxon>Metazoa</taxon>
        <taxon>Ecdysozoa</taxon>
        <taxon>Nematoda</taxon>
        <taxon>Chromadorea</taxon>
        <taxon>Rhabditida</taxon>
        <taxon>Spirurina</taxon>
        <taxon>Ascaridomorpha</taxon>
        <taxon>Ascaridoidea</taxon>
        <taxon>Anisakidae</taxon>
        <taxon>Anisakis</taxon>
        <taxon>Anisakis simplex complex</taxon>
    </lineage>
</organism>
<reference evidence="2 3" key="2">
    <citation type="submission" date="2018-11" db="EMBL/GenBank/DDBJ databases">
        <authorList>
            <consortium name="Pathogen Informatics"/>
        </authorList>
    </citation>
    <scope>NUCLEOTIDE SEQUENCE [LARGE SCALE GENOMIC DNA]</scope>
</reference>
<dbReference type="OrthoDB" id="5817291at2759"/>
<feature type="compositionally biased region" description="Polar residues" evidence="1">
    <location>
        <begin position="70"/>
        <end position="82"/>
    </location>
</feature>
<protein>
    <submittedName>
        <fullName evidence="2 4">Uncharacterized protein</fullName>
    </submittedName>
</protein>
<evidence type="ECO:0000313" key="2">
    <source>
        <dbReference type="EMBL" id="VDK17608.1"/>
    </source>
</evidence>
<reference evidence="4" key="1">
    <citation type="submission" date="2017-02" db="UniProtKB">
        <authorList>
            <consortium name="WormBaseParasite"/>
        </authorList>
    </citation>
    <scope>IDENTIFICATION</scope>
</reference>